<feature type="compositionally biased region" description="Polar residues" evidence="1">
    <location>
        <begin position="419"/>
        <end position="429"/>
    </location>
</feature>
<dbReference type="OrthoDB" id="3538351at2759"/>
<feature type="compositionally biased region" description="Low complexity" evidence="1">
    <location>
        <begin position="26"/>
        <end position="41"/>
    </location>
</feature>
<dbReference type="OMA" id="EYSSHPK"/>
<dbReference type="Proteomes" id="UP000016922">
    <property type="component" value="Unassembled WGS sequence"/>
</dbReference>
<feature type="compositionally biased region" description="Basic and acidic residues" evidence="1">
    <location>
        <begin position="452"/>
        <end position="461"/>
    </location>
</feature>
<dbReference type="EMBL" id="KE145373">
    <property type="protein sequence ID" value="EPE24437.1"/>
    <property type="molecule type" value="Genomic_DNA"/>
</dbReference>
<protein>
    <submittedName>
        <fullName evidence="2">Uncharacterized protein</fullName>
    </submittedName>
</protein>
<reference evidence="2 3" key="1">
    <citation type="journal article" date="2013" name="BMC Genomics">
        <title>Genomics-driven discovery of the pneumocandin biosynthetic gene cluster in the fungus Glarea lozoyensis.</title>
        <authorList>
            <person name="Chen L."/>
            <person name="Yue Q."/>
            <person name="Zhang X."/>
            <person name="Xiang M."/>
            <person name="Wang C."/>
            <person name="Li S."/>
            <person name="Che Y."/>
            <person name="Ortiz-Lopez F.J."/>
            <person name="Bills G.F."/>
            <person name="Liu X."/>
            <person name="An Z."/>
        </authorList>
    </citation>
    <scope>NUCLEOTIDE SEQUENCE [LARGE SCALE GENOMIC DNA]</scope>
    <source>
        <strain evidence="3">ATCC 20868 / MF5171</strain>
    </source>
</reference>
<organism evidence="2 3">
    <name type="scientific">Glarea lozoyensis (strain ATCC 20868 / MF5171)</name>
    <dbReference type="NCBI Taxonomy" id="1116229"/>
    <lineage>
        <taxon>Eukaryota</taxon>
        <taxon>Fungi</taxon>
        <taxon>Dikarya</taxon>
        <taxon>Ascomycota</taxon>
        <taxon>Pezizomycotina</taxon>
        <taxon>Leotiomycetes</taxon>
        <taxon>Helotiales</taxon>
        <taxon>Helotiaceae</taxon>
        <taxon>Glarea</taxon>
    </lineage>
</organism>
<sequence>MARAKTNVVTVHQLPETLKTGPTLNSNHSMETTSESSSSLSSASTCPHCHSSFSEMSSKVSTYALHLQQFFLVSLTDLMQDFNDHVASCTRPSTATDDDDSSDSSLTPPPESPSIIILKYRKARVKSDSVPSVLSTVNEANDNVAKHQEISATIESDDEPEVKPILAYDTTTFDYYDKIDDREESVVTRPNSEEPELPKNSFLSKLDASNEEKLEAKRYPFPKFTSIEDFEDYVANVDEASYEDLYDRTSYIAGVLVDYQKEWDDIEKEIYIHESYVKAQAKKVAEAAKFAEEEKAKVEDQKYLGIAEAYKTELKLSRSDWEQFLERYDTTDAKQNDLVERLRSLRLPNFLSAIHKRQKGREPEPIKLIDRPLMAERITKEELAMDKRKRGRLIDQITFEDMKHADVYGFNYSSQLHHVGNQPQPSYSGKLQARGDASEEGRSRSQRNKHNKSYDAERSDTPETENDELPAKRARKPRMNLDMGLEPQGRTRTGPGSRSSTPAVRTFPSGKRVGRPPAKSKLADVHLPPLSASPTYEEGSSTRDFLEEDVNNNLKEAAKSLFNQTRQNGTPSTNENESTGPTTAEPTRPSSASSVKSPKKRKREAQFTDVFPIAPLPAAPENMQNTPILPPLPSVAFADTPPSSSGGVKRKRKPKEPDIDESTLDPEAAEALRKKRAKSAKLSESLRKRWQKGQMQVAMESRKATNALKKAAKANAKAEATSNPLPMPTFAPALALNPPMQLNTMQHQSLIPAPPTDAPPAKRKYVYKNPKKPALEPLQPVATPAPPPAPLSAEKGRSSSKGKKRAPPPLTTRLPSSRARRPARRALGMDGIEDDEEEEEIEQQFKSEYDHYQALTSPGSPVVLGKRNRKSKINLAAAMHDDDIVDDDEEYYSS</sequence>
<dbReference type="GeneID" id="19467338"/>
<name>S3CD23_GLAL2</name>
<dbReference type="STRING" id="1116229.S3CD23"/>
<dbReference type="KEGG" id="glz:GLAREA_08289"/>
<evidence type="ECO:0000313" key="3">
    <source>
        <dbReference type="Proteomes" id="UP000016922"/>
    </source>
</evidence>
<gene>
    <name evidence="2" type="ORF">GLAREA_08289</name>
</gene>
<feature type="compositionally biased region" description="Low complexity" evidence="1">
    <location>
        <begin position="704"/>
        <end position="721"/>
    </location>
</feature>
<evidence type="ECO:0000313" key="2">
    <source>
        <dbReference type="EMBL" id="EPE24437.1"/>
    </source>
</evidence>
<feature type="compositionally biased region" description="Polar residues" evidence="1">
    <location>
        <begin position="490"/>
        <end position="503"/>
    </location>
</feature>
<feature type="compositionally biased region" description="Low complexity" evidence="1">
    <location>
        <begin position="586"/>
        <end position="596"/>
    </location>
</feature>
<evidence type="ECO:0000256" key="1">
    <source>
        <dbReference type="SAM" id="MobiDB-lite"/>
    </source>
</evidence>
<proteinExistence type="predicted"/>
<feature type="compositionally biased region" description="Basic residues" evidence="1">
    <location>
        <begin position="761"/>
        <end position="771"/>
    </location>
</feature>
<feature type="compositionally biased region" description="Polar residues" evidence="1">
    <location>
        <begin position="561"/>
        <end position="585"/>
    </location>
</feature>
<dbReference type="AlphaFoldDB" id="S3CD23"/>
<feature type="region of interest" description="Disordered" evidence="1">
    <location>
        <begin position="90"/>
        <end position="113"/>
    </location>
</feature>
<feature type="region of interest" description="Disordered" evidence="1">
    <location>
        <begin position="419"/>
        <end position="865"/>
    </location>
</feature>
<feature type="compositionally biased region" description="Polar residues" evidence="1">
    <location>
        <begin position="740"/>
        <end position="749"/>
    </location>
</feature>
<keyword evidence="3" id="KW-1185">Reference proteome</keyword>
<accession>S3CD23</accession>
<dbReference type="RefSeq" id="XP_008088525.1">
    <property type="nucleotide sequence ID" value="XM_008090334.1"/>
</dbReference>
<feature type="region of interest" description="Disordered" evidence="1">
    <location>
        <begin position="1"/>
        <end position="41"/>
    </location>
</feature>
<feature type="compositionally biased region" description="Acidic residues" evidence="1">
    <location>
        <begin position="831"/>
        <end position="842"/>
    </location>
</feature>
<dbReference type="HOGENOM" id="CLU_015318_0_0_1"/>
<feature type="compositionally biased region" description="Acidic residues" evidence="1">
    <location>
        <begin position="658"/>
        <end position="668"/>
    </location>
</feature>